<dbReference type="AlphaFoldDB" id="A0A1J6KRW2"/>
<name>A0A1J6KRW2_NICAT</name>
<dbReference type="EMBL" id="MJEQ01002362">
    <property type="protein sequence ID" value="OIT27552.1"/>
    <property type="molecule type" value="Genomic_DNA"/>
</dbReference>
<keyword evidence="2" id="KW-1185">Reference proteome</keyword>
<reference evidence="1" key="1">
    <citation type="submission" date="2016-11" db="EMBL/GenBank/DDBJ databases">
        <title>The genome of Nicotiana attenuata.</title>
        <authorList>
            <person name="Xu S."/>
            <person name="Brockmoeller T."/>
            <person name="Gaquerel E."/>
            <person name="Navarro A."/>
            <person name="Kuhl H."/>
            <person name="Gase K."/>
            <person name="Ling Z."/>
            <person name="Zhou W."/>
            <person name="Kreitzer C."/>
            <person name="Stanke M."/>
            <person name="Tang H."/>
            <person name="Lyons E."/>
            <person name="Pandey P."/>
            <person name="Pandey S.P."/>
            <person name="Timmermann B."/>
            <person name="Baldwin I.T."/>
        </authorList>
    </citation>
    <scope>NUCLEOTIDE SEQUENCE [LARGE SCALE GENOMIC DNA]</scope>
    <source>
        <strain evidence="1">UT</strain>
    </source>
</reference>
<dbReference type="Proteomes" id="UP000187609">
    <property type="component" value="Unassembled WGS sequence"/>
</dbReference>
<sequence length="470" mass="53112">MSEYQSRFEAILLGFGEAEQSDYRGKKEARKVFDEMFEKEIHRKHSMDVGNTNDQVFNISSLSNVTTLLPITPTESAFKDGKSEEESDVKVLVEGSVPAVQPQLTATSLIKEAANIKKEAANIEQELVPEHFHPILQHLAHKTDTEHLEKIMSKHLDRNTSNLPGIALDIRGALKLHHFSFSLVGNLYIVTLGGTVLVICIWDPGNNPKTMNLNGHTETLETQLLLRFTGKFCLCKYSAFMTRVWDLGRQRDISSHSTELATRPVVLPWRKRLIVLLLALYAESNGMFGRMDYSVSTLYSRRAFATFGFKPESMDMVEKWLGKASMLQSIRSTSAKDFKVTKYYVLARSKGNNIIQQLQEKTNVVRSSGQQDVATVGEMAKSQSIGWNTSNSSLHQEVQVHNQLHCAKLDKNMSRNTVDLPRFPFDPGGLLNLEFNSKQKRLDTRIDAKISMLLYLNLEDKVLFEDGVLL</sequence>
<dbReference type="STRING" id="49451.A0A1J6KRW2"/>
<organism evidence="1 2">
    <name type="scientific">Nicotiana attenuata</name>
    <name type="common">Coyote tobacco</name>
    <dbReference type="NCBI Taxonomy" id="49451"/>
    <lineage>
        <taxon>Eukaryota</taxon>
        <taxon>Viridiplantae</taxon>
        <taxon>Streptophyta</taxon>
        <taxon>Embryophyta</taxon>
        <taxon>Tracheophyta</taxon>
        <taxon>Spermatophyta</taxon>
        <taxon>Magnoliopsida</taxon>
        <taxon>eudicotyledons</taxon>
        <taxon>Gunneridae</taxon>
        <taxon>Pentapetalae</taxon>
        <taxon>asterids</taxon>
        <taxon>lamiids</taxon>
        <taxon>Solanales</taxon>
        <taxon>Solanaceae</taxon>
        <taxon>Nicotianoideae</taxon>
        <taxon>Nicotianeae</taxon>
        <taxon>Nicotiana</taxon>
    </lineage>
</organism>
<protein>
    <submittedName>
        <fullName evidence="1">Uncharacterized protein</fullName>
    </submittedName>
</protein>
<evidence type="ECO:0000313" key="1">
    <source>
        <dbReference type="EMBL" id="OIT27552.1"/>
    </source>
</evidence>
<comment type="caution">
    <text evidence="1">The sequence shown here is derived from an EMBL/GenBank/DDBJ whole genome shotgun (WGS) entry which is preliminary data.</text>
</comment>
<accession>A0A1J6KRW2</accession>
<gene>
    <name evidence="1" type="ORF">A4A49_31420</name>
</gene>
<proteinExistence type="predicted"/>
<evidence type="ECO:0000313" key="2">
    <source>
        <dbReference type="Proteomes" id="UP000187609"/>
    </source>
</evidence>
<dbReference type="Gramene" id="OIT27552">
    <property type="protein sequence ID" value="OIT27552"/>
    <property type="gene ID" value="A4A49_31420"/>
</dbReference>